<dbReference type="Gene3D" id="2.60.260.20">
    <property type="entry name" value="Urease metallochaperone UreE, N-terminal domain"/>
    <property type="match status" value="2"/>
</dbReference>
<keyword evidence="12" id="KW-1185">Reference proteome</keyword>
<dbReference type="CDD" id="cd10747">
    <property type="entry name" value="DnaJ_C"/>
    <property type="match status" value="1"/>
</dbReference>
<dbReference type="InterPro" id="IPR008271">
    <property type="entry name" value="Ser/Thr_kinase_AS"/>
</dbReference>
<dbReference type="Pfam" id="PF01556">
    <property type="entry name" value="DnaJ_C"/>
    <property type="match status" value="1"/>
</dbReference>
<evidence type="ECO:0000259" key="10">
    <source>
        <dbReference type="PROSITE" id="PS50011"/>
    </source>
</evidence>
<dbReference type="Gene3D" id="3.30.200.20">
    <property type="entry name" value="Phosphorylase Kinase, domain 1"/>
    <property type="match status" value="1"/>
</dbReference>
<dbReference type="GO" id="GO:0005524">
    <property type="term" value="F:ATP binding"/>
    <property type="evidence" value="ECO:0007669"/>
    <property type="project" value="UniProtKB-UniRule"/>
</dbReference>
<dbReference type="Pfam" id="PF00012">
    <property type="entry name" value="HSP70"/>
    <property type="match status" value="1"/>
</dbReference>
<protein>
    <recommendedName>
        <fullName evidence="2">non-specific serine/threonine protein kinase</fullName>
        <ecNumber evidence="2">2.7.11.1</ecNumber>
    </recommendedName>
</protein>
<gene>
    <name evidence="11" type="ORF">GLIP_0107</name>
</gene>
<dbReference type="RefSeq" id="WP_008842582.1">
    <property type="nucleotide sequence ID" value="NZ_BAEN01000004.1"/>
</dbReference>
<keyword evidence="5 11" id="KW-0418">Kinase</keyword>
<dbReference type="Proteomes" id="UP000006334">
    <property type="component" value="Unassembled WGS sequence"/>
</dbReference>
<feature type="compositionally biased region" description="Polar residues" evidence="8">
    <location>
        <begin position="703"/>
        <end position="727"/>
    </location>
</feature>
<keyword evidence="6 7" id="KW-0067">ATP-binding</keyword>
<evidence type="ECO:0000256" key="5">
    <source>
        <dbReference type="ARBA" id="ARBA00022777"/>
    </source>
</evidence>
<accession>K6Y3B8</accession>
<dbReference type="InterPro" id="IPR008971">
    <property type="entry name" value="HSP40/DnaJ_pept-bd"/>
</dbReference>
<evidence type="ECO:0000256" key="7">
    <source>
        <dbReference type="PROSITE-ProRule" id="PRU10141"/>
    </source>
</evidence>
<dbReference type="PANTHER" id="PTHR43671">
    <property type="entry name" value="SERINE/THREONINE-PROTEIN KINASE NEK"/>
    <property type="match status" value="1"/>
</dbReference>
<dbReference type="GO" id="GO:0140662">
    <property type="term" value="F:ATP-dependent protein folding chaperone"/>
    <property type="evidence" value="ECO:0007669"/>
    <property type="project" value="InterPro"/>
</dbReference>
<sequence length="773" mass="83859">MSENILALPHGTQINHYIIESVLGQGGFGVVYKAHHAHLNEQVVIKEFLPVELASRQGTTVVPHGTSKQDVYSDCLRRFMEEGRTLVKLRHQNVVRCRDLFTSNGTAYLVMDFEDGLPLDELIKSLEAQGQRYTQEQLLHFLLPMADGLAYVHQQGVLHRDIKPANVFIRRSDGSPVLIDFGAAKQNFALASQSQAPYSDFYAPMEQIEGTGEAKPTVDIHAFGALIYRIVSGTGGVKAESRILAIVSGRQDPLKSAAEYAELGYSTKFLALIDDCLKFKPDERPQSMLEVKTRLLNSLEIDDSHVEASENPMSRLDDMLELAGSDGVINETEMSMLISKGVTLGIEATAVQQYVVQEATKQGWRLETKFSGSTDTSRDAVGNKDDEKNQDALAQGQDVQYQLTCSLEETARQNVVDININKMESCGSCFAKGNVNTNCTECSGKGVVVKPQTLRVNIPQGVITGDRIRLRGEGSVAELGGKPGNLYVQIAVSPHPVFSVNGQDLHATIKVSENELTEGGQITVSAIEGQLRLKVPQGYKTGQAIRLAGKGLPFGKESAKRGDLFLSLLAAETKSPASSVATDGTIVIVIEENSSAIKNGVAQENIGIETVGNVLSPIANKGTNLVRPVTQVFSTSEDNQSVVSLNMYRGNSNSLNQAVFLGTFDIVNIPAGLKGKPKIELSLCVQDEDILLRVKDSDGSPLRLSSENHANLQRANSRPSQPAQSSPTHKEMNQTAGEAKPKKGNGAVGIFFKILAWVVFVLGMKMLLLAIFN</sequence>
<name>K6Y3B8_9ALTE</name>
<evidence type="ECO:0000256" key="1">
    <source>
        <dbReference type="ARBA" id="ARBA00010886"/>
    </source>
</evidence>
<dbReference type="Gene3D" id="2.60.34.10">
    <property type="entry name" value="Substrate Binding Domain Of DNAk, Chain A, domain 1"/>
    <property type="match status" value="1"/>
</dbReference>
<proteinExistence type="inferred from homology"/>
<dbReference type="SUPFAM" id="SSF49493">
    <property type="entry name" value="HSP40/DnaJ peptide-binding domain"/>
    <property type="match status" value="2"/>
</dbReference>
<dbReference type="EC" id="2.7.11.1" evidence="2"/>
<dbReference type="GO" id="GO:0004674">
    <property type="term" value="F:protein serine/threonine kinase activity"/>
    <property type="evidence" value="ECO:0007669"/>
    <property type="project" value="UniProtKB-EC"/>
</dbReference>
<dbReference type="SUPFAM" id="SSF100920">
    <property type="entry name" value="Heat shock protein 70kD (HSP70), peptide-binding domain"/>
    <property type="match status" value="1"/>
</dbReference>
<evidence type="ECO:0000313" key="12">
    <source>
        <dbReference type="Proteomes" id="UP000006334"/>
    </source>
</evidence>
<comment type="similarity">
    <text evidence="1">Belongs to the protein kinase superfamily. NEK Ser/Thr protein kinase family. NIMA subfamily.</text>
</comment>
<comment type="caution">
    <text evidence="11">The sequence shown here is derived from an EMBL/GenBank/DDBJ whole genome shotgun (WGS) entry which is preliminary data.</text>
</comment>
<feature type="binding site" evidence="7">
    <location>
        <position position="46"/>
    </location>
    <ligand>
        <name>ATP</name>
        <dbReference type="ChEBI" id="CHEBI:30616"/>
    </ligand>
</feature>
<dbReference type="PROSITE" id="PS50011">
    <property type="entry name" value="PROTEIN_KINASE_DOM"/>
    <property type="match status" value="1"/>
</dbReference>
<dbReference type="InterPro" id="IPR002939">
    <property type="entry name" value="DnaJ_C"/>
</dbReference>
<dbReference type="InterPro" id="IPR011009">
    <property type="entry name" value="Kinase-like_dom_sf"/>
</dbReference>
<keyword evidence="9" id="KW-0472">Membrane</keyword>
<dbReference type="STRING" id="1127673.GLIP_0107"/>
<evidence type="ECO:0000313" key="11">
    <source>
        <dbReference type="EMBL" id="GAC12762.1"/>
    </source>
</evidence>
<dbReference type="GO" id="GO:0051082">
    <property type="term" value="F:unfolded protein binding"/>
    <property type="evidence" value="ECO:0007669"/>
    <property type="project" value="InterPro"/>
</dbReference>
<keyword evidence="3 11" id="KW-0808">Transferase</keyword>
<dbReference type="OrthoDB" id="9768004at2"/>
<dbReference type="PROSITE" id="PS00108">
    <property type="entry name" value="PROTEIN_KINASE_ST"/>
    <property type="match status" value="1"/>
</dbReference>
<feature type="domain" description="Protein kinase" evidence="10">
    <location>
        <begin position="17"/>
        <end position="296"/>
    </location>
</feature>
<reference evidence="11 12" key="1">
    <citation type="journal article" date="2017" name="Antonie Van Leeuwenhoek">
        <title>Rhizobium rhizosphaerae sp. nov., a novel species isolated from rice rhizosphere.</title>
        <authorList>
            <person name="Zhao J.J."/>
            <person name="Zhang J."/>
            <person name="Zhang R.J."/>
            <person name="Zhang C.W."/>
            <person name="Yin H.Q."/>
            <person name="Zhang X.X."/>
        </authorList>
    </citation>
    <scope>NUCLEOTIDE SEQUENCE [LARGE SCALE GENOMIC DNA]</scope>
    <source>
        <strain evidence="11 12">E3</strain>
    </source>
</reference>
<dbReference type="PROSITE" id="PS00107">
    <property type="entry name" value="PROTEIN_KINASE_ATP"/>
    <property type="match status" value="1"/>
</dbReference>
<dbReference type="InterPro" id="IPR013126">
    <property type="entry name" value="Hsp_70_fam"/>
</dbReference>
<dbReference type="Pfam" id="PF00069">
    <property type="entry name" value="Pkinase"/>
    <property type="match status" value="1"/>
</dbReference>
<evidence type="ECO:0000256" key="2">
    <source>
        <dbReference type="ARBA" id="ARBA00012513"/>
    </source>
</evidence>
<dbReference type="Gene3D" id="1.10.510.10">
    <property type="entry name" value="Transferase(Phosphotransferase) domain 1"/>
    <property type="match status" value="1"/>
</dbReference>
<evidence type="ECO:0000256" key="8">
    <source>
        <dbReference type="SAM" id="MobiDB-lite"/>
    </source>
</evidence>
<dbReference type="InterPro" id="IPR050660">
    <property type="entry name" value="NEK_Ser/Thr_kinase"/>
</dbReference>
<keyword evidence="4 7" id="KW-0547">Nucleotide-binding</keyword>
<dbReference type="InterPro" id="IPR017441">
    <property type="entry name" value="Protein_kinase_ATP_BS"/>
</dbReference>
<dbReference type="eggNOG" id="COG0515">
    <property type="taxonomic scope" value="Bacteria"/>
</dbReference>
<dbReference type="SUPFAM" id="SSF56112">
    <property type="entry name" value="Protein kinase-like (PK-like)"/>
    <property type="match status" value="1"/>
</dbReference>
<dbReference type="AlphaFoldDB" id="K6Y3B8"/>
<evidence type="ECO:0000256" key="6">
    <source>
        <dbReference type="ARBA" id="ARBA00022840"/>
    </source>
</evidence>
<evidence type="ECO:0000256" key="4">
    <source>
        <dbReference type="ARBA" id="ARBA00022741"/>
    </source>
</evidence>
<dbReference type="SMART" id="SM00220">
    <property type="entry name" value="S_TKc"/>
    <property type="match status" value="1"/>
</dbReference>
<evidence type="ECO:0000256" key="3">
    <source>
        <dbReference type="ARBA" id="ARBA00022679"/>
    </source>
</evidence>
<dbReference type="CDD" id="cd14014">
    <property type="entry name" value="STKc_PknB_like"/>
    <property type="match status" value="1"/>
</dbReference>
<keyword evidence="9" id="KW-1133">Transmembrane helix</keyword>
<feature type="transmembrane region" description="Helical" evidence="9">
    <location>
        <begin position="750"/>
        <end position="772"/>
    </location>
</feature>
<dbReference type="eggNOG" id="COG0484">
    <property type="taxonomic scope" value="Bacteria"/>
</dbReference>
<dbReference type="EMBL" id="BAEN01000004">
    <property type="protein sequence ID" value="GAC12762.1"/>
    <property type="molecule type" value="Genomic_DNA"/>
</dbReference>
<evidence type="ECO:0000256" key="9">
    <source>
        <dbReference type="SAM" id="Phobius"/>
    </source>
</evidence>
<dbReference type="InterPro" id="IPR000719">
    <property type="entry name" value="Prot_kinase_dom"/>
</dbReference>
<organism evidence="11 12">
    <name type="scientific">Aliiglaciecola lipolytica E3</name>
    <dbReference type="NCBI Taxonomy" id="1127673"/>
    <lineage>
        <taxon>Bacteria</taxon>
        <taxon>Pseudomonadati</taxon>
        <taxon>Pseudomonadota</taxon>
        <taxon>Gammaproteobacteria</taxon>
        <taxon>Alteromonadales</taxon>
        <taxon>Alteromonadaceae</taxon>
        <taxon>Aliiglaciecola</taxon>
    </lineage>
</organism>
<feature type="region of interest" description="Disordered" evidence="8">
    <location>
        <begin position="701"/>
        <end position="741"/>
    </location>
</feature>
<dbReference type="PANTHER" id="PTHR43671:SF13">
    <property type="entry name" value="SERINE_THREONINE-PROTEIN KINASE NEK2"/>
    <property type="match status" value="1"/>
</dbReference>
<keyword evidence="9" id="KW-0812">Transmembrane</keyword>
<dbReference type="InterPro" id="IPR029047">
    <property type="entry name" value="HSP70_peptide-bd_sf"/>
</dbReference>